<dbReference type="InterPro" id="IPR011009">
    <property type="entry name" value="Kinase-like_dom_sf"/>
</dbReference>
<protein>
    <submittedName>
        <fullName evidence="1">Spore coat protein, CotS family</fullName>
    </submittedName>
</protein>
<dbReference type="Gene3D" id="3.90.1200.10">
    <property type="match status" value="1"/>
</dbReference>
<sequence length="363" mass="42269">MQLEKLLKEEWGLTVKKLTPVRSAWRVEAEEGIFACKFSRSNPERLKLLVEAQEYLLAAGFNRFARLVPTRTGQWLVQPQEKACLLTTWVNGEEPSYYRQRDLLAVSRVLGQFHRVACQFPAARVGQGKDKLGQWPRKLEKKKEELVQSLELARQEGNRDLFSIILLSRQKWLLEMAREAVEAVRHSLYQQLVESYQREGLAPLCHGDTAMRNFLLRLNGGQTEGWLIDFDSLAVDLPVVDLWRLLRRSLRRNYWSQPLAFAMLRSYHRERKMTREEVEVLTALLTFPEKEWRLAKAYYRQLDQLSARDKCQWAGKLLDLVAGHEDKEALLQQLPQVPLTEEYIPWLNGLGKEGADSENRRPG</sequence>
<dbReference type="InterPro" id="IPR047175">
    <property type="entry name" value="CotS-like"/>
</dbReference>
<proteinExistence type="predicted"/>
<dbReference type="AlphaFoldDB" id="A0A1T4L911"/>
<keyword evidence="1" id="KW-0946">Virion</keyword>
<organism evidence="1 2">
    <name type="scientific">Carboxydocella sporoproducens DSM 16521</name>
    <dbReference type="NCBI Taxonomy" id="1121270"/>
    <lineage>
        <taxon>Bacteria</taxon>
        <taxon>Bacillati</taxon>
        <taxon>Bacillota</taxon>
        <taxon>Clostridia</taxon>
        <taxon>Eubacteriales</taxon>
        <taxon>Clostridiales Family XVI. Incertae Sedis</taxon>
        <taxon>Carboxydocella</taxon>
    </lineage>
</organism>
<dbReference type="PANTHER" id="PTHR39179:SF3">
    <property type="entry name" value="COTS-RELATED PROTEIN"/>
    <property type="match status" value="1"/>
</dbReference>
<evidence type="ECO:0000313" key="2">
    <source>
        <dbReference type="Proteomes" id="UP000189933"/>
    </source>
</evidence>
<dbReference type="GO" id="GO:0042601">
    <property type="term" value="C:endospore-forming forespore"/>
    <property type="evidence" value="ECO:0007669"/>
    <property type="project" value="TreeGrafter"/>
</dbReference>
<dbReference type="InterPro" id="IPR014255">
    <property type="entry name" value="Spore_coat_CotS"/>
</dbReference>
<name>A0A1T4L911_9FIRM</name>
<dbReference type="EMBL" id="FUXM01000001">
    <property type="protein sequence ID" value="SJZ51080.1"/>
    <property type="molecule type" value="Genomic_DNA"/>
</dbReference>
<dbReference type="OrthoDB" id="134776at2"/>
<dbReference type="Gene3D" id="3.30.200.20">
    <property type="entry name" value="Phosphorylase Kinase, domain 1"/>
    <property type="match status" value="1"/>
</dbReference>
<reference evidence="2" key="1">
    <citation type="submission" date="2017-02" db="EMBL/GenBank/DDBJ databases">
        <authorList>
            <person name="Varghese N."/>
            <person name="Submissions S."/>
        </authorList>
    </citation>
    <scope>NUCLEOTIDE SEQUENCE [LARGE SCALE GENOMIC DNA]</scope>
    <source>
        <strain evidence="2">DSM 16521</strain>
    </source>
</reference>
<dbReference type="NCBIfam" id="TIGR02906">
    <property type="entry name" value="spore_CotS"/>
    <property type="match status" value="1"/>
</dbReference>
<evidence type="ECO:0000313" key="1">
    <source>
        <dbReference type="EMBL" id="SJZ51080.1"/>
    </source>
</evidence>
<dbReference type="InterPro" id="IPR004119">
    <property type="entry name" value="EcKL"/>
</dbReference>
<dbReference type="Pfam" id="PF02958">
    <property type="entry name" value="EcKL"/>
    <property type="match status" value="1"/>
</dbReference>
<accession>A0A1T4L911</accession>
<dbReference type="RefSeq" id="WP_078664242.1">
    <property type="nucleotide sequence ID" value="NZ_FUXM01000001.1"/>
</dbReference>
<gene>
    <name evidence="1" type="ORF">SAMN02745885_00088</name>
</gene>
<dbReference type="PANTHER" id="PTHR39179">
    <property type="entry name" value="SPORE COAT PROTEIN I"/>
    <property type="match status" value="1"/>
</dbReference>
<keyword evidence="2" id="KW-1185">Reference proteome</keyword>
<keyword evidence="1" id="KW-0167">Capsid protein</keyword>
<dbReference type="Proteomes" id="UP000189933">
    <property type="component" value="Unassembled WGS sequence"/>
</dbReference>
<dbReference type="SUPFAM" id="SSF56112">
    <property type="entry name" value="Protein kinase-like (PK-like)"/>
    <property type="match status" value="1"/>
</dbReference>